<evidence type="ECO:0000256" key="1">
    <source>
        <dbReference type="SAM" id="Coils"/>
    </source>
</evidence>
<accession>A0A975DAR0</accession>
<name>A0A975DAR0_9GAMM</name>
<dbReference type="KEGG" id="psym:J1N51_13370"/>
<dbReference type="EMBL" id="CP072110">
    <property type="protein sequence ID" value="QTH63692.1"/>
    <property type="molecule type" value="Genomic_DNA"/>
</dbReference>
<protein>
    <submittedName>
        <fullName evidence="2">Uncharacterized protein</fullName>
    </submittedName>
</protein>
<keyword evidence="1" id="KW-0175">Coiled coil</keyword>
<evidence type="ECO:0000313" key="2">
    <source>
        <dbReference type="EMBL" id="QTH63692.1"/>
    </source>
</evidence>
<sequence>MTNLEKSLSKLRKATEILSSEENRRHVDMQIIEELQTSLHEVHEKVEDLKQNIESNGASPIKYVAQV</sequence>
<proteinExistence type="predicted"/>
<gene>
    <name evidence="2" type="ORF">J1N51_13370</name>
</gene>
<dbReference type="AlphaFoldDB" id="A0A975DAR0"/>
<feature type="coiled-coil region" evidence="1">
    <location>
        <begin position="1"/>
        <end position="52"/>
    </location>
</feature>
<reference evidence="2" key="1">
    <citation type="submission" date="2021-03" db="EMBL/GenBank/DDBJ databases">
        <title>Description of Psychrosphaera ytuae sp. nov. isolated from deep sea sediment of South China Sea.</title>
        <authorList>
            <person name="Zhang J."/>
            <person name="Xu X.-D."/>
        </authorList>
    </citation>
    <scope>NUCLEOTIDE SEQUENCE</scope>
    <source>
        <strain evidence="2">MTZ26</strain>
    </source>
</reference>
<evidence type="ECO:0000313" key="3">
    <source>
        <dbReference type="Proteomes" id="UP000682739"/>
    </source>
</evidence>
<organism evidence="2 3">
    <name type="scientific">Psychrosphaera ytuae</name>
    <dbReference type="NCBI Taxonomy" id="2820710"/>
    <lineage>
        <taxon>Bacteria</taxon>
        <taxon>Pseudomonadati</taxon>
        <taxon>Pseudomonadota</taxon>
        <taxon>Gammaproteobacteria</taxon>
        <taxon>Alteromonadales</taxon>
        <taxon>Pseudoalteromonadaceae</taxon>
        <taxon>Psychrosphaera</taxon>
    </lineage>
</organism>
<dbReference type="Proteomes" id="UP000682739">
    <property type="component" value="Chromosome"/>
</dbReference>
<dbReference type="RefSeq" id="WP_208831747.1">
    <property type="nucleotide sequence ID" value="NZ_CP072110.1"/>
</dbReference>
<keyword evidence="3" id="KW-1185">Reference proteome</keyword>